<reference evidence="1 2" key="1">
    <citation type="submission" date="2023-07" db="EMBL/GenBank/DDBJ databases">
        <title>Genomic Encyclopedia of Type Strains, Phase IV (KMG-IV): sequencing the most valuable type-strain genomes for metagenomic binning, comparative biology and taxonomic classification.</title>
        <authorList>
            <person name="Goeker M."/>
        </authorList>
    </citation>
    <scope>NUCLEOTIDE SEQUENCE [LARGE SCALE GENOMIC DNA]</scope>
    <source>
        <strain evidence="1 2">B1-1</strain>
    </source>
</reference>
<dbReference type="RefSeq" id="WP_266283440.1">
    <property type="nucleotide sequence ID" value="NZ_JAPKNF010000003.1"/>
</dbReference>
<accession>A0ABU0MAN6</accession>
<proteinExistence type="predicted"/>
<dbReference type="EMBL" id="JAUSWJ010000001">
    <property type="protein sequence ID" value="MDQ0518029.1"/>
    <property type="molecule type" value="Genomic_DNA"/>
</dbReference>
<name>A0ABU0MAN6_9HYPH</name>
<keyword evidence="2" id="KW-1185">Reference proteome</keyword>
<gene>
    <name evidence="1" type="ORF">QO015_003642</name>
</gene>
<evidence type="ECO:0000313" key="2">
    <source>
        <dbReference type="Proteomes" id="UP001223743"/>
    </source>
</evidence>
<evidence type="ECO:0000313" key="1">
    <source>
        <dbReference type="EMBL" id="MDQ0518029.1"/>
    </source>
</evidence>
<organism evidence="1 2">
    <name type="scientific">Kaistia geumhonensis</name>
    <dbReference type="NCBI Taxonomy" id="410839"/>
    <lineage>
        <taxon>Bacteria</taxon>
        <taxon>Pseudomonadati</taxon>
        <taxon>Pseudomonadota</taxon>
        <taxon>Alphaproteobacteria</taxon>
        <taxon>Hyphomicrobiales</taxon>
        <taxon>Kaistiaceae</taxon>
        <taxon>Kaistia</taxon>
    </lineage>
</organism>
<comment type="caution">
    <text evidence="1">The sequence shown here is derived from an EMBL/GenBank/DDBJ whole genome shotgun (WGS) entry which is preliminary data.</text>
</comment>
<dbReference type="Proteomes" id="UP001223743">
    <property type="component" value="Unassembled WGS sequence"/>
</dbReference>
<protein>
    <submittedName>
        <fullName evidence="1">Uncharacterized protein</fullName>
    </submittedName>
</protein>
<sequence>MTLSRRRLDDRLPTVFRGCAPGHDNSTLRELFPASGDVIFPIAPECIVFTFHFAYMWEVELVDEHCYGLRAFADLLFQIRELSRPVARRGDDQLCRFERISSWLPEQ</sequence>